<comment type="catalytic activity">
    <reaction evidence="1">
        <text>ATP + protein L-histidine = ADP + protein N-phospho-L-histidine.</text>
        <dbReference type="EC" id="2.7.13.3"/>
    </reaction>
</comment>
<feature type="domain" description="PAC" evidence="7">
    <location>
        <begin position="80"/>
        <end position="133"/>
    </location>
</feature>
<dbReference type="SUPFAM" id="SSF55874">
    <property type="entry name" value="ATPase domain of HSP90 chaperone/DNA topoisomerase II/histidine kinase"/>
    <property type="match status" value="1"/>
</dbReference>
<evidence type="ECO:0000256" key="4">
    <source>
        <dbReference type="ARBA" id="ARBA00022679"/>
    </source>
</evidence>
<dbReference type="Gene3D" id="1.10.287.130">
    <property type="match status" value="1"/>
</dbReference>
<dbReference type="EMBL" id="CP030261">
    <property type="protein sequence ID" value="AXB58048.1"/>
    <property type="molecule type" value="Genomic_DNA"/>
</dbReference>
<dbReference type="GO" id="GO:0000155">
    <property type="term" value="F:phosphorelay sensor kinase activity"/>
    <property type="evidence" value="ECO:0007669"/>
    <property type="project" value="InterPro"/>
</dbReference>
<sequence>MYQNMRLLKDIVDNTPLPIAVYSGENLRIELANIAMTQVWGKGNDVVGKNYLDILPEISTDVFFDQAVNVLKTGIPFHAKDKKVDLISNGITKSYYFNYSFIPLTDEQGEIYGVMNTGADVTDLHLAKQQVQSAEEKLRIAIESSGMGTYEIDLATNAIKTSGNFNSIWSVGSEISNEDLIAKLHPDDVAVREKAHKEALLTEKINYEARIINDDQSSKWTKINGQIIKDENGTPTTVIGIIQDINEQRKFEEELKKQVAQSTEELRRSNDDLLHFASVVSHDLREPLRKIKIFNALLRDEKNTDFTEKSQKYISKVDQSAERMNNIIEGILSYSTVDKNTQTKEKIDLNEVIEDIKTDLELVIKEKGAILNTGNLPVIEGAPILITQLFYNLIQNALKFSKADRPPRVIIRCYETILNNEDAVKIVIKDNGIGLDAAFAERIFTAFERLNSKDQYEGNGLGLALCRKIAKRHHGTITATGEKDNGAEFTVILPLKQSGAQSI</sequence>
<dbReference type="SMART" id="SM00388">
    <property type="entry name" value="HisKA"/>
    <property type="match status" value="1"/>
</dbReference>
<evidence type="ECO:0000256" key="5">
    <source>
        <dbReference type="ARBA" id="ARBA00022777"/>
    </source>
</evidence>
<dbReference type="InterPro" id="IPR001610">
    <property type="entry name" value="PAC"/>
</dbReference>
<accession>A0A344LVV6</accession>
<reference evidence="8 9" key="1">
    <citation type="submission" date="2018-06" db="EMBL/GenBank/DDBJ databases">
        <title>Genome sequencing of Flavobacterium.</title>
        <authorList>
            <person name="Baek M.-G."/>
            <person name="Yi H."/>
        </authorList>
    </citation>
    <scope>NUCLEOTIDE SEQUENCE [LARGE SCALE GENOMIC DNA]</scope>
    <source>
        <strain evidence="8 9">HYN0086</strain>
    </source>
</reference>
<evidence type="ECO:0000256" key="2">
    <source>
        <dbReference type="ARBA" id="ARBA00012438"/>
    </source>
</evidence>
<dbReference type="InterPro" id="IPR013656">
    <property type="entry name" value="PAS_4"/>
</dbReference>
<name>A0A344LVV6_9FLAO</name>
<dbReference type="PRINTS" id="PR00344">
    <property type="entry name" value="BCTRLSENSOR"/>
</dbReference>
<dbReference type="NCBIfam" id="TIGR00229">
    <property type="entry name" value="sensory_box"/>
    <property type="match status" value="1"/>
</dbReference>
<dbReference type="InterPro" id="IPR005467">
    <property type="entry name" value="His_kinase_dom"/>
</dbReference>
<dbReference type="PROSITE" id="PS50109">
    <property type="entry name" value="HIS_KIN"/>
    <property type="match status" value="1"/>
</dbReference>
<keyword evidence="4" id="KW-0808">Transferase</keyword>
<dbReference type="Proteomes" id="UP000251561">
    <property type="component" value="Chromosome"/>
</dbReference>
<dbReference type="SMART" id="SM00086">
    <property type="entry name" value="PAC"/>
    <property type="match status" value="1"/>
</dbReference>
<dbReference type="InterPro" id="IPR036890">
    <property type="entry name" value="HATPase_C_sf"/>
</dbReference>
<dbReference type="KEGG" id="ffl:HYN86_16185"/>
<dbReference type="EC" id="2.7.13.3" evidence="2"/>
<proteinExistence type="predicted"/>
<dbReference type="Gene3D" id="3.30.450.20">
    <property type="entry name" value="PAS domain"/>
    <property type="match status" value="2"/>
</dbReference>
<evidence type="ECO:0000259" key="7">
    <source>
        <dbReference type="PROSITE" id="PS50113"/>
    </source>
</evidence>
<dbReference type="AlphaFoldDB" id="A0A344LVV6"/>
<dbReference type="InterPro" id="IPR000700">
    <property type="entry name" value="PAS-assoc_C"/>
</dbReference>
<dbReference type="SMART" id="SM00091">
    <property type="entry name" value="PAS"/>
    <property type="match status" value="2"/>
</dbReference>
<dbReference type="SMART" id="SM00387">
    <property type="entry name" value="HATPase_c"/>
    <property type="match status" value="1"/>
</dbReference>
<dbReference type="InterPro" id="IPR035965">
    <property type="entry name" value="PAS-like_dom_sf"/>
</dbReference>
<dbReference type="InterPro" id="IPR000014">
    <property type="entry name" value="PAS"/>
</dbReference>
<dbReference type="Pfam" id="PF00512">
    <property type="entry name" value="HisKA"/>
    <property type="match status" value="1"/>
</dbReference>
<organism evidence="8 9">
    <name type="scientific">Flavobacterium fluviale</name>
    <dbReference type="NCBI Taxonomy" id="2249356"/>
    <lineage>
        <taxon>Bacteria</taxon>
        <taxon>Pseudomonadati</taxon>
        <taxon>Bacteroidota</taxon>
        <taxon>Flavobacteriia</taxon>
        <taxon>Flavobacteriales</taxon>
        <taxon>Flavobacteriaceae</taxon>
        <taxon>Flavobacterium</taxon>
    </lineage>
</organism>
<dbReference type="FunFam" id="3.30.565.10:FF:000006">
    <property type="entry name" value="Sensor histidine kinase WalK"/>
    <property type="match status" value="1"/>
</dbReference>
<dbReference type="RefSeq" id="WP_113678977.1">
    <property type="nucleotide sequence ID" value="NZ_CP030261.1"/>
</dbReference>
<feature type="domain" description="Histidine kinase" evidence="6">
    <location>
        <begin position="279"/>
        <end position="497"/>
    </location>
</feature>
<dbReference type="PROSITE" id="PS50113">
    <property type="entry name" value="PAC"/>
    <property type="match status" value="2"/>
</dbReference>
<keyword evidence="5 8" id="KW-0418">Kinase</keyword>
<dbReference type="Pfam" id="PF02518">
    <property type="entry name" value="HATPase_c"/>
    <property type="match status" value="1"/>
</dbReference>
<dbReference type="InterPro" id="IPR003594">
    <property type="entry name" value="HATPase_dom"/>
</dbReference>
<evidence type="ECO:0000259" key="6">
    <source>
        <dbReference type="PROSITE" id="PS50109"/>
    </source>
</evidence>
<dbReference type="CDD" id="cd00082">
    <property type="entry name" value="HisKA"/>
    <property type="match status" value="1"/>
</dbReference>
<dbReference type="SUPFAM" id="SSF47384">
    <property type="entry name" value="Homodimeric domain of signal transducing histidine kinase"/>
    <property type="match status" value="1"/>
</dbReference>
<dbReference type="InterPro" id="IPR004358">
    <property type="entry name" value="Sig_transdc_His_kin-like_C"/>
</dbReference>
<dbReference type="PANTHER" id="PTHR43304:SF1">
    <property type="entry name" value="PAC DOMAIN-CONTAINING PROTEIN"/>
    <property type="match status" value="1"/>
</dbReference>
<dbReference type="InterPro" id="IPR036097">
    <property type="entry name" value="HisK_dim/P_sf"/>
</dbReference>
<dbReference type="Pfam" id="PF08448">
    <property type="entry name" value="PAS_4"/>
    <property type="match status" value="1"/>
</dbReference>
<dbReference type="InterPro" id="IPR052162">
    <property type="entry name" value="Sensor_kinase/Photoreceptor"/>
</dbReference>
<dbReference type="OrthoDB" id="9766459at2"/>
<dbReference type="Gene3D" id="3.30.565.10">
    <property type="entry name" value="Histidine kinase-like ATPase, C-terminal domain"/>
    <property type="match status" value="1"/>
</dbReference>
<dbReference type="Pfam" id="PF08447">
    <property type="entry name" value="PAS_3"/>
    <property type="match status" value="1"/>
</dbReference>
<evidence type="ECO:0000256" key="3">
    <source>
        <dbReference type="ARBA" id="ARBA00022553"/>
    </source>
</evidence>
<gene>
    <name evidence="8" type="ORF">HYN86_16185</name>
</gene>
<keyword evidence="3" id="KW-0597">Phosphoprotein</keyword>
<dbReference type="SUPFAM" id="SSF55785">
    <property type="entry name" value="PYP-like sensor domain (PAS domain)"/>
    <property type="match status" value="2"/>
</dbReference>
<evidence type="ECO:0000256" key="1">
    <source>
        <dbReference type="ARBA" id="ARBA00000085"/>
    </source>
</evidence>
<evidence type="ECO:0000313" key="9">
    <source>
        <dbReference type="Proteomes" id="UP000251561"/>
    </source>
</evidence>
<evidence type="ECO:0000313" key="8">
    <source>
        <dbReference type="EMBL" id="AXB58048.1"/>
    </source>
</evidence>
<dbReference type="PANTHER" id="PTHR43304">
    <property type="entry name" value="PHYTOCHROME-LIKE PROTEIN CPH1"/>
    <property type="match status" value="1"/>
</dbReference>
<dbReference type="InterPro" id="IPR003661">
    <property type="entry name" value="HisK_dim/P_dom"/>
</dbReference>
<keyword evidence="9" id="KW-1185">Reference proteome</keyword>
<dbReference type="InterPro" id="IPR013655">
    <property type="entry name" value="PAS_fold_3"/>
</dbReference>
<protein>
    <recommendedName>
        <fullName evidence="2">histidine kinase</fullName>
        <ecNumber evidence="2">2.7.13.3</ecNumber>
    </recommendedName>
</protein>
<feature type="domain" description="PAC" evidence="7">
    <location>
        <begin position="205"/>
        <end position="257"/>
    </location>
</feature>